<feature type="transmembrane region" description="Helical" evidence="1">
    <location>
        <begin position="21"/>
        <end position="41"/>
    </location>
</feature>
<dbReference type="Gene3D" id="3.10.560.10">
    <property type="entry name" value="Outer membrane lipoprotein wza domain like"/>
    <property type="match status" value="1"/>
</dbReference>
<reference evidence="4" key="1">
    <citation type="submission" date="2017-09" db="EMBL/GenBank/DDBJ databases">
        <title>Depth-based differentiation of microbial function through sediment-hosted aquifers and enrichment of novel symbionts in the deep terrestrial subsurface.</title>
        <authorList>
            <person name="Probst A.J."/>
            <person name="Ladd B."/>
            <person name="Jarett J.K."/>
            <person name="Geller-Mcgrath D.E."/>
            <person name="Sieber C.M.K."/>
            <person name="Emerson J.B."/>
            <person name="Anantharaman K."/>
            <person name="Thomas B.C."/>
            <person name="Malmstrom R."/>
            <person name="Stieglmeier M."/>
            <person name="Klingl A."/>
            <person name="Woyke T."/>
            <person name="Ryan C.M."/>
            <person name="Banfield J.F."/>
        </authorList>
    </citation>
    <scope>NUCLEOTIDE SEQUENCE [LARGE SCALE GENOMIC DNA]</scope>
</reference>
<feature type="domain" description="Soluble ligand binding" evidence="2">
    <location>
        <begin position="78"/>
        <end position="119"/>
    </location>
</feature>
<evidence type="ECO:0000313" key="3">
    <source>
        <dbReference type="EMBL" id="PIZ62296.1"/>
    </source>
</evidence>
<keyword evidence="1" id="KW-0472">Membrane</keyword>
<evidence type="ECO:0000256" key="1">
    <source>
        <dbReference type="SAM" id="Phobius"/>
    </source>
</evidence>
<protein>
    <recommendedName>
        <fullName evidence="2">Soluble ligand binding domain-containing protein</fullName>
    </recommendedName>
</protein>
<dbReference type="InterPro" id="IPR019554">
    <property type="entry name" value="Soluble_ligand-bd"/>
</dbReference>
<comment type="caution">
    <text evidence="3">The sequence shown here is derived from an EMBL/GenBank/DDBJ whole genome shotgun (WGS) entry which is preliminary data.</text>
</comment>
<keyword evidence="1" id="KW-0812">Transmembrane</keyword>
<evidence type="ECO:0000259" key="2">
    <source>
        <dbReference type="Pfam" id="PF10531"/>
    </source>
</evidence>
<dbReference type="Pfam" id="PF10531">
    <property type="entry name" value="SLBB"/>
    <property type="match status" value="1"/>
</dbReference>
<accession>A0A2M7TWT0</accession>
<dbReference type="Pfam" id="PF12836">
    <property type="entry name" value="HHH_3"/>
    <property type="match status" value="1"/>
</dbReference>
<name>A0A2M7TWT0_9BACT</name>
<organism evidence="3 4">
    <name type="scientific">Candidatus Roizmanbacteria bacterium CG_4_10_14_0_2_um_filter_39_13</name>
    <dbReference type="NCBI Taxonomy" id="1974825"/>
    <lineage>
        <taxon>Bacteria</taxon>
        <taxon>Candidatus Roizmaniibacteriota</taxon>
    </lineage>
</organism>
<dbReference type="Proteomes" id="UP000228503">
    <property type="component" value="Unassembled WGS sequence"/>
</dbReference>
<gene>
    <name evidence="3" type="ORF">COY16_04730</name>
</gene>
<dbReference type="AlphaFoldDB" id="A0A2M7TWT0"/>
<evidence type="ECO:0000313" key="4">
    <source>
        <dbReference type="Proteomes" id="UP000228503"/>
    </source>
</evidence>
<dbReference type="EMBL" id="PFOB01000060">
    <property type="protein sequence ID" value="PIZ62296.1"/>
    <property type="molecule type" value="Genomic_DNA"/>
</dbReference>
<dbReference type="Gene3D" id="1.10.150.320">
    <property type="entry name" value="Photosystem II 12 kDa extrinsic protein"/>
    <property type="match status" value="1"/>
</dbReference>
<sequence>MEFIQRVSTDSIIRFFKLHPVEIILIFLASIITIWSTILHLQNQDSKPAVLSAKAPIVTPQKEIPINTSPPEINTIFVEVSGAIIEPDVYEVSPGTRLGEVIERAGGLSATADALYVARNYNLAKFVGDQEKIYIPYTWDIIDGIFVEQKRILEYLQPLYSTNASNPVTVADGAKAPSSALTISINDASKEELETLPGVGPVTAQKMIDSRPYLSTDELLTKKVMNNATFEKIKNNIKR</sequence>
<dbReference type="SUPFAM" id="SSF81585">
    <property type="entry name" value="PsbU/PolX domain-like"/>
    <property type="match status" value="1"/>
</dbReference>
<keyword evidence="1" id="KW-1133">Transmembrane helix</keyword>
<proteinExistence type="predicted"/>
<dbReference type="SUPFAM" id="SSF142984">
    <property type="entry name" value="Nqo1 middle domain-like"/>
    <property type="match status" value="1"/>
</dbReference>